<accession>A0AAV6VQD2</accession>
<dbReference type="InterPro" id="IPR027417">
    <property type="entry name" value="P-loop_NTPase"/>
</dbReference>
<dbReference type="GO" id="GO:1904812">
    <property type="term" value="P:rRNA acetylation involved in maturation of SSU-rRNA"/>
    <property type="evidence" value="ECO:0007669"/>
    <property type="project" value="TreeGrafter"/>
</dbReference>
<dbReference type="InterPro" id="IPR032672">
    <property type="entry name" value="TmcA/NAT10/Kre33"/>
</dbReference>
<evidence type="ECO:0000259" key="8">
    <source>
        <dbReference type="Pfam" id="PF05127"/>
    </source>
</evidence>
<dbReference type="PANTHER" id="PTHR10925">
    <property type="entry name" value="N-ACETYLTRANSFERASE 10"/>
    <property type="match status" value="1"/>
</dbReference>
<evidence type="ECO:0000259" key="10">
    <source>
        <dbReference type="Pfam" id="PF13725"/>
    </source>
</evidence>
<dbReference type="InterPro" id="IPR007807">
    <property type="entry name" value="TcmA/NAT10_helicase"/>
</dbReference>
<dbReference type="InterPro" id="IPR016181">
    <property type="entry name" value="Acyl_CoA_acyltransferase"/>
</dbReference>
<dbReference type="Gene3D" id="3.40.50.300">
    <property type="entry name" value="P-loop containing nucleotide triphosphate hydrolases"/>
    <property type="match status" value="1"/>
</dbReference>
<dbReference type="PANTHER" id="PTHR10925:SF5">
    <property type="entry name" value="RNA CYTIDINE ACETYLTRANSFERASE"/>
    <property type="match status" value="1"/>
</dbReference>
<evidence type="ECO:0000256" key="2">
    <source>
        <dbReference type="ARBA" id="ARBA00022552"/>
    </source>
</evidence>
<organism evidence="11 12">
    <name type="scientific">Oedothorax gibbosus</name>
    <dbReference type="NCBI Taxonomy" id="931172"/>
    <lineage>
        <taxon>Eukaryota</taxon>
        <taxon>Metazoa</taxon>
        <taxon>Ecdysozoa</taxon>
        <taxon>Arthropoda</taxon>
        <taxon>Chelicerata</taxon>
        <taxon>Arachnida</taxon>
        <taxon>Araneae</taxon>
        <taxon>Araneomorphae</taxon>
        <taxon>Entelegynae</taxon>
        <taxon>Araneoidea</taxon>
        <taxon>Linyphiidae</taxon>
        <taxon>Erigoninae</taxon>
        <taxon>Oedothorax</taxon>
    </lineage>
</organism>
<dbReference type="EMBL" id="JAFNEN010000041">
    <property type="protein sequence ID" value="KAG8198246.1"/>
    <property type="molecule type" value="Genomic_DNA"/>
</dbReference>
<evidence type="ECO:0000313" key="11">
    <source>
        <dbReference type="EMBL" id="KAG8198246.1"/>
    </source>
</evidence>
<gene>
    <name evidence="11" type="ORF">JTE90_021503</name>
</gene>
<evidence type="ECO:0000256" key="1">
    <source>
        <dbReference type="ARBA" id="ARBA00004604"/>
    </source>
</evidence>
<dbReference type="AlphaFoldDB" id="A0AAV6VQD2"/>
<evidence type="ECO:0000256" key="3">
    <source>
        <dbReference type="ARBA" id="ARBA00022679"/>
    </source>
</evidence>
<keyword evidence="5" id="KW-0547">Nucleotide-binding</keyword>
<evidence type="ECO:0008006" key="13">
    <source>
        <dbReference type="Google" id="ProtNLM"/>
    </source>
</evidence>
<dbReference type="CDD" id="cd04301">
    <property type="entry name" value="NAT_SF"/>
    <property type="match status" value="1"/>
</dbReference>
<feature type="domain" description="N-acetyltransferase" evidence="9">
    <location>
        <begin position="412"/>
        <end position="474"/>
    </location>
</feature>
<evidence type="ECO:0000256" key="7">
    <source>
        <dbReference type="ARBA" id="ARBA00023315"/>
    </source>
</evidence>
<dbReference type="GO" id="GO:0005730">
    <property type="term" value="C:nucleolus"/>
    <property type="evidence" value="ECO:0007669"/>
    <property type="project" value="UniProtKB-SubCell"/>
</dbReference>
<dbReference type="Pfam" id="PF13725">
    <property type="entry name" value="tRNA_bind_2"/>
    <property type="match status" value="1"/>
</dbReference>
<dbReference type="InterPro" id="IPR000182">
    <property type="entry name" value="GNAT_dom"/>
</dbReference>
<dbReference type="Proteomes" id="UP000827092">
    <property type="component" value="Unassembled WGS sequence"/>
</dbReference>
<sequence>MRNQDLSSLLVISDTLTEAENSVYLLCRTASQISALETLQKALDSSDDRVVSLSSGRGRGKSAILGLAVALGLSRGGPMHVIVTSPNPENLKSFFDFVGRGLEAVGFREGTEYNIVKNPSGVITSILISHMSKRGRVVYHTPLEHHAAAAADLAVIDEAAAIPLALVKGWMRQGLTIFMASTIQGYEGTGRSLSLKLLKELRNPFKETDHMLEEVNLTEPIRYSNGDPVEEWLHRLLCLEAVEDQLFEGILPAPEDCQLYNVYRKNLFCLSQGSETFLQNLVSLFVVSHYKNSPNDLLMMADAPAHRIFCLIAEKEPNIPLCAIQIALEGDISPESSQSEQSQGRRSSGDLIPWIISQQFQDHEFPSLLGARIVRIATHPAYQGMGYGRRALELLSLFYSSPRTDVCKKNEKTGILMDLKLVKDRRPLKYLGVSYGLTSQLFNFWKKAGFVPVYIRQTTSNVTGEHSCVMLKNLRRFSPWLDDFYMDFVSRFFPLLPTAFRQLPTPLVIQVLQCTSVRAKALPEAVVQFACTPRSILRLGAYCRGEVDYHLIVDLLPNLAPMMLMGRLDDGYSRHYSRECVLVGVGLQSKTPDVVADELQLDPSIVMGIFRKAVKKILVAIQNRPTA</sequence>
<keyword evidence="7" id="KW-0012">Acyltransferase</keyword>
<dbReference type="GO" id="GO:1990883">
    <property type="term" value="F:18S rRNA cytidine N-acetyltransferase activity"/>
    <property type="evidence" value="ECO:0007669"/>
    <property type="project" value="TreeGrafter"/>
</dbReference>
<dbReference type="InterPro" id="IPR027992">
    <property type="entry name" value="tRNA_bind_dom"/>
</dbReference>
<keyword evidence="2" id="KW-0698">rRNA processing</keyword>
<comment type="caution">
    <text evidence="11">The sequence shown here is derived from an EMBL/GenBank/DDBJ whole genome shotgun (WGS) entry which is preliminary data.</text>
</comment>
<name>A0AAV6VQD2_9ARAC</name>
<evidence type="ECO:0000256" key="5">
    <source>
        <dbReference type="ARBA" id="ARBA00022741"/>
    </source>
</evidence>
<feature type="domain" description="Possible tRNA binding" evidence="10">
    <location>
        <begin position="480"/>
        <end position="622"/>
    </location>
</feature>
<evidence type="ECO:0000313" key="12">
    <source>
        <dbReference type="Proteomes" id="UP000827092"/>
    </source>
</evidence>
<dbReference type="Pfam" id="PF05127">
    <property type="entry name" value="NAT10_TcmA_helicase"/>
    <property type="match status" value="1"/>
</dbReference>
<comment type="subcellular location">
    <subcellularLocation>
        <location evidence="1">Nucleus</location>
        <location evidence="1">Nucleolus</location>
    </subcellularLocation>
</comment>
<evidence type="ECO:0000259" key="9">
    <source>
        <dbReference type="Pfam" id="PF13718"/>
    </source>
</evidence>
<dbReference type="Pfam" id="PF13718">
    <property type="entry name" value="GNAT_acetyltr_2"/>
    <property type="match status" value="2"/>
</dbReference>
<dbReference type="GO" id="GO:0005524">
    <property type="term" value="F:ATP binding"/>
    <property type="evidence" value="ECO:0007669"/>
    <property type="project" value="UniProtKB-KW"/>
</dbReference>
<evidence type="ECO:0000256" key="6">
    <source>
        <dbReference type="ARBA" id="ARBA00022840"/>
    </source>
</evidence>
<dbReference type="GO" id="GO:0000049">
    <property type="term" value="F:tRNA binding"/>
    <property type="evidence" value="ECO:0007669"/>
    <property type="project" value="TreeGrafter"/>
</dbReference>
<dbReference type="SUPFAM" id="SSF55729">
    <property type="entry name" value="Acyl-CoA N-acyltransferases (Nat)"/>
    <property type="match status" value="1"/>
</dbReference>
<dbReference type="Gene3D" id="3.40.630.30">
    <property type="match status" value="1"/>
</dbReference>
<dbReference type="GO" id="GO:0008033">
    <property type="term" value="P:tRNA processing"/>
    <property type="evidence" value="ECO:0007669"/>
    <property type="project" value="UniProtKB-KW"/>
</dbReference>
<feature type="domain" description="N-acetyltransferase" evidence="9">
    <location>
        <begin position="281"/>
        <end position="411"/>
    </location>
</feature>
<keyword evidence="4" id="KW-0819">tRNA processing</keyword>
<protein>
    <recommendedName>
        <fullName evidence="13">18S rRNA cytosine acetyltransferase</fullName>
    </recommendedName>
</protein>
<reference evidence="11 12" key="1">
    <citation type="journal article" date="2022" name="Nat. Ecol. Evol.">
        <title>A masculinizing supergene underlies an exaggerated male reproductive morph in a spider.</title>
        <authorList>
            <person name="Hendrickx F."/>
            <person name="De Corte Z."/>
            <person name="Sonet G."/>
            <person name="Van Belleghem S.M."/>
            <person name="Kostlbacher S."/>
            <person name="Vangestel C."/>
        </authorList>
    </citation>
    <scope>NUCLEOTIDE SEQUENCE [LARGE SCALE GENOMIC DNA]</scope>
    <source>
        <strain evidence="11">W744_W776</strain>
    </source>
</reference>
<proteinExistence type="predicted"/>
<feature type="domain" description="TcmA/NAT10 helicase" evidence="8">
    <location>
        <begin position="53"/>
        <end position="240"/>
    </location>
</feature>
<evidence type="ECO:0000256" key="4">
    <source>
        <dbReference type="ARBA" id="ARBA00022694"/>
    </source>
</evidence>
<keyword evidence="3" id="KW-0808">Transferase</keyword>
<keyword evidence="6" id="KW-0067">ATP-binding</keyword>
<keyword evidence="12" id="KW-1185">Reference proteome</keyword>